<name>A0A127M4B5_9GAMM</name>
<dbReference type="Gene3D" id="2.40.400.10">
    <property type="entry name" value="Acetoacetate decarboxylase-like"/>
    <property type="match status" value="1"/>
</dbReference>
<dbReference type="InterPro" id="IPR023375">
    <property type="entry name" value="ADC_dom_sf"/>
</dbReference>
<dbReference type="EMBL" id="CP014544">
    <property type="protein sequence ID" value="AMO68053.1"/>
    <property type="molecule type" value="Genomic_DNA"/>
</dbReference>
<dbReference type="Pfam" id="PF06314">
    <property type="entry name" value="ADC"/>
    <property type="match status" value="1"/>
</dbReference>
<dbReference type="Proteomes" id="UP000074119">
    <property type="component" value="Chromosome"/>
</dbReference>
<evidence type="ECO:0000313" key="1">
    <source>
        <dbReference type="EMBL" id="AMO68053.1"/>
    </source>
</evidence>
<evidence type="ECO:0008006" key="3">
    <source>
        <dbReference type="Google" id="ProtNLM"/>
    </source>
</evidence>
<dbReference type="STRING" id="1470434.AZF00_06930"/>
<dbReference type="SUPFAM" id="SSF160104">
    <property type="entry name" value="Acetoacetate decarboxylase-like"/>
    <property type="match status" value="1"/>
</dbReference>
<dbReference type="RefSeq" id="WP_062383469.1">
    <property type="nucleotide sequence ID" value="NZ_CP014544.1"/>
</dbReference>
<dbReference type="GO" id="GO:0016829">
    <property type="term" value="F:lyase activity"/>
    <property type="evidence" value="ECO:0007669"/>
    <property type="project" value="InterPro"/>
</dbReference>
<organism evidence="1 2">
    <name type="scientific">Zhongshania aliphaticivorans</name>
    <dbReference type="NCBI Taxonomy" id="1470434"/>
    <lineage>
        <taxon>Bacteria</taxon>
        <taxon>Pseudomonadati</taxon>
        <taxon>Pseudomonadota</taxon>
        <taxon>Gammaproteobacteria</taxon>
        <taxon>Cellvibrionales</taxon>
        <taxon>Spongiibacteraceae</taxon>
        <taxon>Zhongshania</taxon>
    </lineage>
</organism>
<dbReference type="InterPro" id="IPR010451">
    <property type="entry name" value="Acetoacetate_decarboxylase"/>
</dbReference>
<dbReference type="KEGG" id="zal:AZF00_06930"/>
<evidence type="ECO:0000313" key="2">
    <source>
        <dbReference type="Proteomes" id="UP000074119"/>
    </source>
</evidence>
<gene>
    <name evidence="1" type="ORF">AZF00_06930</name>
</gene>
<reference evidence="1 2" key="1">
    <citation type="submission" date="2015-12" db="EMBL/GenBank/DDBJ databases">
        <authorList>
            <person name="Shamseldin A."/>
            <person name="Moawad H."/>
            <person name="Abd El-Rahim W.M."/>
            <person name="Sadowsky M.J."/>
        </authorList>
    </citation>
    <scope>NUCLEOTIDE SEQUENCE [LARGE SCALE GENOMIC DNA]</scope>
    <source>
        <strain evidence="1 2">SM2</strain>
    </source>
</reference>
<proteinExistence type="predicted"/>
<dbReference type="AlphaFoldDB" id="A0A127M4B5"/>
<accession>A0A127M4B5</accession>
<sequence>MQDTRILYAEQCVSAAEQEQVTDTLCSKTHEREYQINGQTVTLPVNVNNAAMLMNVFTVNTAKAQALIADSGFKVVEILPGKALMQLLAVDYRENDLGDYNEAAIVFPVTAPGESKPLPFFGVLSRMMRGQLGNFVYRMPVNQGFTTHAGRFIWGFPKWVCHVDIDFGPKTAFAQFHDEGHAVFSISAPTGGKTVAKPQRAPSLAIRNNQAWKTIGITEGEGLSFKLGGQVPEIGEKHPLAMVLRNLGLPKKPLFSLSIRKAKMQFDGPEVVSIGEPFER</sequence>
<protein>
    <recommendedName>
        <fullName evidence="3">Acetoacetate decarboxylase</fullName>
    </recommendedName>
</protein>